<reference evidence="3" key="3">
    <citation type="submission" date="2025-09" db="UniProtKB">
        <authorList>
            <consortium name="Ensembl"/>
        </authorList>
    </citation>
    <scope>IDENTIFICATION</scope>
</reference>
<evidence type="ECO:0000256" key="2">
    <source>
        <dbReference type="ARBA" id="ARBA00022490"/>
    </source>
</evidence>
<evidence type="ECO:0000313" key="3">
    <source>
        <dbReference type="Ensembl" id="ENSPEMP00000032820.1"/>
    </source>
</evidence>
<dbReference type="AlphaFoldDB" id="A0A8C8UKS5"/>
<dbReference type="PANTHER" id="PTHR45418">
    <property type="entry name" value="CANCER/TESTIS ANTIGEN 55"/>
    <property type="match status" value="1"/>
</dbReference>
<reference evidence="3 4" key="1">
    <citation type="submission" date="2018-10" db="EMBL/GenBank/DDBJ databases">
        <title>Improved assembly of the deer mouse Peromyscus maniculatus genome.</title>
        <authorList>
            <person name="Lassance J.-M."/>
            <person name="Hoekstra H.E."/>
        </authorList>
    </citation>
    <scope>NUCLEOTIDE SEQUENCE [LARGE SCALE GENOMIC DNA]</scope>
</reference>
<dbReference type="Proteomes" id="UP000694547">
    <property type="component" value="Chromosome X"/>
</dbReference>
<accession>A0A8C8UKS5</accession>
<dbReference type="PANTHER" id="PTHR45418:SF2">
    <property type="entry name" value="RIKEN CDNA 4933416I08 GENE"/>
    <property type="match status" value="1"/>
</dbReference>
<dbReference type="Ensembl" id="ENSPEMT00000041220.1">
    <property type="protein sequence ID" value="ENSPEMP00000032820.1"/>
    <property type="gene ID" value="ENSPEMG00000027347.1"/>
</dbReference>
<keyword evidence="4" id="KW-1185">Reference proteome</keyword>
<keyword evidence="2" id="KW-0963">Cytoplasm</keyword>
<dbReference type="GeneTree" id="ENSGT00940000167581"/>
<comment type="subcellular location">
    <subcellularLocation>
        <location evidence="1">Cytoplasm</location>
    </subcellularLocation>
</comment>
<dbReference type="GO" id="GO:0005737">
    <property type="term" value="C:cytoplasm"/>
    <property type="evidence" value="ECO:0007669"/>
    <property type="project" value="UniProtKB-SubCell"/>
</dbReference>
<evidence type="ECO:0000256" key="1">
    <source>
        <dbReference type="ARBA" id="ARBA00004496"/>
    </source>
</evidence>
<proteinExistence type="predicted"/>
<evidence type="ECO:0000313" key="4">
    <source>
        <dbReference type="Proteomes" id="UP000694547"/>
    </source>
</evidence>
<reference evidence="3" key="2">
    <citation type="submission" date="2025-08" db="UniProtKB">
        <authorList>
            <consortium name="Ensembl"/>
        </authorList>
    </citation>
    <scope>IDENTIFICATION</scope>
</reference>
<sequence>MGITRSRPSCCYYSECSDCGISRLFRSIVYFLQWKIDSVERNWERLEGEPNTKIVKGTVTSCGDDYGWIENCVFFSIDAMVSPLRVQVGDKVLAFVEEDPLSFDLRATEVCVLIEDDRPREPYSKIHELSVCVSHVRKDNICLADEYYFYLDSISKAILGFMPYEGDWLDIEYSLDRGSSKLTIHSLKATKCRRLQE</sequence>
<organism evidence="3 4">
    <name type="scientific">Peromyscus maniculatus bairdii</name>
    <name type="common">Prairie deer mouse</name>
    <dbReference type="NCBI Taxonomy" id="230844"/>
    <lineage>
        <taxon>Eukaryota</taxon>
        <taxon>Metazoa</taxon>
        <taxon>Chordata</taxon>
        <taxon>Craniata</taxon>
        <taxon>Vertebrata</taxon>
        <taxon>Euteleostomi</taxon>
        <taxon>Mammalia</taxon>
        <taxon>Eutheria</taxon>
        <taxon>Euarchontoglires</taxon>
        <taxon>Glires</taxon>
        <taxon>Rodentia</taxon>
        <taxon>Myomorpha</taxon>
        <taxon>Muroidea</taxon>
        <taxon>Cricetidae</taxon>
        <taxon>Neotominae</taxon>
        <taxon>Peromyscus</taxon>
    </lineage>
</organism>
<protein>
    <submittedName>
        <fullName evidence="3">Predicted gene 14597</fullName>
    </submittedName>
</protein>
<name>A0A8C8UKS5_PERMB</name>